<proteinExistence type="predicted"/>
<sequence length="523" mass="56488">MRATSAAFRCDRPWARHASTKSWAINEGWESPRGPSRATILSASRAGATRATCLMPFLTVLPMGRSGAMHFWQTVAMRAIAVAGFPDPQIVNVGRVSVALPTSTATAAAGCAGNFYILGHDPPLATQRRDDTPAVRGVWGLTVHEETGASTDAVLVGLELRRGRGLSVKRRNPRRLRAALDTVLRRGCYPSKMLEVLVGHITWACLSRRDLLRVLSAVHPYLAAGLPTTSRMWGSVRVELGLVVLAGPWHDIVWVSDASELGVGVAARPVQPTSLPAGLRGLDIAGLESFIRVYSREFLEVPREFFDGAGRQRRAAAARQVAAARGSSGCLSVLGRTAVRAVSDRFYQVYLLAFLQFCLVMTTDWASEADMDLSLTTHLYSTYSEGRAPNEGSGPRAALAHCTPTLFQGAARALPRAIRCRAGGRRRAPTRMRWPLPRGAACALAGARAARGQPRICLFVRALFVAYLRPQGALWLAGRHLAPPLAHSGQAPTPRGRLLHDSDLQLPEKTNLRGEDGSIGKAK</sequence>
<gene>
    <name evidence="2" type="ORF">PCOR1329_LOCUS34020</name>
</gene>
<organism evidence="2 3">
    <name type="scientific">Prorocentrum cordatum</name>
    <dbReference type="NCBI Taxonomy" id="2364126"/>
    <lineage>
        <taxon>Eukaryota</taxon>
        <taxon>Sar</taxon>
        <taxon>Alveolata</taxon>
        <taxon>Dinophyceae</taxon>
        <taxon>Prorocentrales</taxon>
        <taxon>Prorocentraceae</taxon>
        <taxon>Prorocentrum</taxon>
    </lineage>
</organism>
<protein>
    <submittedName>
        <fullName evidence="2">Uncharacterized protein</fullName>
    </submittedName>
</protein>
<dbReference type="EMBL" id="CAUYUJ010014188">
    <property type="protein sequence ID" value="CAK0837954.1"/>
    <property type="molecule type" value="Genomic_DNA"/>
</dbReference>
<evidence type="ECO:0000256" key="1">
    <source>
        <dbReference type="SAM" id="MobiDB-lite"/>
    </source>
</evidence>
<evidence type="ECO:0000313" key="3">
    <source>
        <dbReference type="Proteomes" id="UP001189429"/>
    </source>
</evidence>
<name>A0ABN9SZA4_9DINO</name>
<dbReference type="Proteomes" id="UP001189429">
    <property type="component" value="Unassembled WGS sequence"/>
</dbReference>
<comment type="caution">
    <text evidence="2">The sequence shown here is derived from an EMBL/GenBank/DDBJ whole genome shotgun (WGS) entry which is preliminary data.</text>
</comment>
<feature type="region of interest" description="Disordered" evidence="1">
    <location>
        <begin position="487"/>
        <end position="523"/>
    </location>
</feature>
<feature type="compositionally biased region" description="Basic and acidic residues" evidence="1">
    <location>
        <begin position="510"/>
        <end position="523"/>
    </location>
</feature>
<accession>A0ABN9SZA4</accession>
<keyword evidence="3" id="KW-1185">Reference proteome</keyword>
<reference evidence="2" key="1">
    <citation type="submission" date="2023-10" db="EMBL/GenBank/DDBJ databases">
        <authorList>
            <person name="Chen Y."/>
            <person name="Shah S."/>
            <person name="Dougan E. K."/>
            <person name="Thang M."/>
            <person name="Chan C."/>
        </authorList>
    </citation>
    <scope>NUCLEOTIDE SEQUENCE [LARGE SCALE GENOMIC DNA]</scope>
</reference>
<evidence type="ECO:0000313" key="2">
    <source>
        <dbReference type="EMBL" id="CAK0837954.1"/>
    </source>
</evidence>